<feature type="binding site" evidence="8">
    <location>
        <position position="134"/>
    </location>
    <ligand>
        <name>[4Fe-4S] cluster</name>
        <dbReference type="ChEBI" id="CHEBI:49883"/>
        <label>1</label>
    </ligand>
</feature>
<dbReference type="Pfam" id="PF04055">
    <property type="entry name" value="Radical_SAM"/>
    <property type="match status" value="1"/>
</dbReference>
<comment type="subcellular location">
    <subcellularLocation>
        <location evidence="8">Cytoplasm</location>
    </subcellularLocation>
</comment>
<feature type="compositionally biased region" description="Basic and acidic residues" evidence="9">
    <location>
        <begin position="83"/>
        <end position="93"/>
    </location>
</feature>
<feature type="binding site" evidence="8">
    <location>
        <position position="155"/>
    </location>
    <ligand>
        <name>[4Fe-4S] cluster</name>
        <dbReference type="ChEBI" id="CHEBI:49883"/>
        <label>2</label>
        <note>4Fe-4S-S-AdoMet</note>
    </ligand>
</feature>
<evidence type="ECO:0000256" key="7">
    <source>
        <dbReference type="ARBA" id="ARBA00047326"/>
    </source>
</evidence>
<evidence type="ECO:0000256" key="1">
    <source>
        <dbReference type="ARBA" id="ARBA00022485"/>
    </source>
</evidence>
<dbReference type="SFLD" id="SFLDS00029">
    <property type="entry name" value="Radical_SAM"/>
    <property type="match status" value="1"/>
</dbReference>
<organism evidence="11 12">
    <name type="scientific">Arenivirga flava</name>
    <dbReference type="NCBI Taxonomy" id="1930060"/>
    <lineage>
        <taxon>Bacteria</taxon>
        <taxon>Bacillati</taxon>
        <taxon>Actinomycetota</taxon>
        <taxon>Actinomycetes</taxon>
        <taxon>Micrococcales</taxon>
        <taxon>Microbacteriaceae</taxon>
        <taxon>Arenivirga</taxon>
    </lineage>
</organism>
<sequence length="401" mass="43696">MSPARMLPSTGTRPEERTVGSSGAPAGSGREQAGGPTGPLAAADGATASPGGPSQAAGSAHPLPFPTTVRPAAEHPTAPDGRPLLRVEQRNRETPIERKPEWIRTVAKQGPEYRQLQGLVKDEGLHTVCQEAGCPNIFECWEDREATFLIGGAICTRRCDFCQITSGKPLPLDLDEPRRVADSVATMGLRYATITGVTRDDLPDTGAWLYAETVRRIHERNPGAGVEVLADDLGGRPEHLQLVFDAAPEVFAHNLETVPRIFKRIRPAFRYDRSLDVIAQGKAAGMITKSNLILGMGETDDEVRSAMRDLRDAGTDILTLTQYLRPSPLHLPVDRWVKPQVFVELREEAERMGFAGVLAGPLVRSSYRAGRLWAQVMEAQGREIPAALQHLAADRTFRQAV</sequence>
<keyword evidence="8" id="KW-0963">Cytoplasm</keyword>
<comment type="function">
    <text evidence="8">Catalyzes the radical-mediated insertion of two sulfur atoms into the C-6 and C-8 positions of the octanoyl moiety bound to the lipoyl domains of lipoate-dependent enzymes, thereby converting the octanoylated domains into lipoylated derivatives.</text>
</comment>
<keyword evidence="1 8" id="KW-0004">4Fe-4S</keyword>
<dbReference type="NCBIfam" id="NF004019">
    <property type="entry name" value="PRK05481.1"/>
    <property type="match status" value="1"/>
</dbReference>
<dbReference type="InterPro" id="IPR058240">
    <property type="entry name" value="rSAM_sf"/>
</dbReference>
<evidence type="ECO:0000256" key="8">
    <source>
        <dbReference type="HAMAP-Rule" id="MF_00206"/>
    </source>
</evidence>
<dbReference type="GO" id="GO:0009249">
    <property type="term" value="P:protein lipoylation"/>
    <property type="evidence" value="ECO:0007669"/>
    <property type="project" value="UniProtKB-UniRule"/>
</dbReference>
<keyword evidence="12" id="KW-1185">Reference proteome</keyword>
<dbReference type="SFLD" id="SFLDF00271">
    <property type="entry name" value="lipoyl_synthase"/>
    <property type="match status" value="1"/>
</dbReference>
<dbReference type="AlphaFoldDB" id="A0AA37UD64"/>
<dbReference type="GO" id="GO:0016992">
    <property type="term" value="F:lipoate synthase activity"/>
    <property type="evidence" value="ECO:0007669"/>
    <property type="project" value="UniProtKB-UniRule"/>
</dbReference>
<evidence type="ECO:0000256" key="3">
    <source>
        <dbReference type="ARBA" id="ARBA00022691"/>
    </source>
</evidence>
<accession>A0AA37UD64</accession>
<dbReference type="EMBL" id="BSUL01000001">
    <property type="protein sequence ID" value="GMA28383.1"/>
    <property type="molecule type" value="Genomic_DNA"/>
</dbReference>
<dbReference type="HAMAP" id="MF_00206">
    <property type="entry name" value="Lipoyl_synth"/>
    <property type="match status" value="1"/>
</dbReference>
<dbReference type="Gene3D" id="3.20.20.70">
    <property type="entry name" value="Aldolase class I"/>
    <property type="match status" value="1"/>
</dbReference>
<dbReference type="InterPro" id="IPR013785">
    <property type="entry name" value="Aldolase_TIM"/>
</dbReference>
<keyword evidence="4 8" id="KW-0479">Metal-binding</keyword>
<comment type="catalytic activity">
    <reaction evidence="7 8">
        <text>[[Fe-S] cluster scaffold protein carrying a second [4Fe-4S](2+) cluster] + N(6)-octanoyl-L-lysyl-[protein] + 2 oxidized [2Fe-2S]-[ferredoxin] + 2 S-adenosyl-L-methionine + 4 H(+) = [[Fe-S] cluster scaffold protein] + N(6)-[(R)-dihydrolipoyl]-L-lysyl-[protein] + 4 Fe(3+) + 2 hydrogen sulfide + 2 5'-deoxyadenosine + 2 L-methionine + 2 reduced [2Fe-2S]-[ferredoxin]</text>
        <dbReference type="Rhea" id="RHEA:16585"/>
        <dbReference type="Rhea" id="RHEA-COMP:9928"/>
        <dbReference type="Rhea" id="RHEA-COMP:10000"/>
        <dbReference type="Rhea" id="RHEA-COMP:10001"/>
        <dbReference type="Rhea" id="RHEA-COMP:10475"/>
        <dbReference type="Rhea" id="RHEA-COMP:14568"/>
        <dbReference type="Rhea" id="RHEA-COMP:14569"/>
        <dbReference type="ChEBI" id="CHEBI:15378"/>
        <dbReference type="ChEBI" id="CHEBI:17319"/>
        <dbReference type="ChEBI" id="CHEBI:29034"/>
        <dbReference type="ChEBI" id="CHEBI:29919"/>
        <dbReference type="ChEBI" id="CHEBI:33722"/>
        <dbReference type="ChEBI" id="CHEBI:33737"/>
        <dbReference type="ChEBI" id="CHEBI:33738"/>
        <dbReference type="ChEBI" id="CHEBI:57844"/>
        <dbReference type="ChEBI" id="CHEBI:59789"/>
        <dbReference type="ChEBI" id="CHEBI:78809"/>
        <dbReference type="ChEBI" id="CHEBI:83100"/>
        <dbReference type="EC" id="2.8.1.8"/>
    </reaction>
</comment>
<evidence type="ECO:0000256" key="5">
    <source>
        <dbReference type="ARBA" id="ARBA00023004"/>
    </source>
</evidence>
<feature type="binding site" evidence="8">
    <location>
        <position position="140"/>
    </location>
    <ligand>
        <name>[4Fe-4S] cluster</name>
        <dbReference type="ChEBI" id="CHEBI:49883"/>
        <label>1</label>
    </ligand>
</feature>
<comment type="pathway">
    <text evidence="8">Protein modification; protein lipoylation via endogenous pathway; protein N(6)-(lipoyl)lysine from octanoyl-[acyl-carrier-protein]: step 2/2.</text>
</comment>
<evidence type="ECO:0000256" key="6">
    <source>
        <dbReference type="ARBA" id="ARBA00023014"/>
    </source>
</evidence>
<evidence type="ECO:0000259" key="10">
    <source>
        <dbReference type="PROSITE" id="PS51918"/>
    </source>
</evidence>
<keyword evidence="6 8" id="KW-0411">Iron-sulfur</keyword>
<comment type="cofactor">
    <cofactor evidence="8">
        <name>[4Fe-4S] cluster</name>
        <dbReference type="ChEBI" id="CHEBI:49883"/>
    </cofactor>
    <text evidence="8">Binds 2 [4Fe-4S] clusters per subunit. One cluster is coordinated with 3 cysteines and an exchangeable S-adenosyl-L-methionine.</text>
</comment>
<evidence type="ECO:0000256" key="4">
    <source>
        <dbReference type="ARBA" id="ARBA00022723"/>
    </source>
</evidence>
<dbReference type="GO" id="GO:0046872">
    <property type="term" value="F:metal ion binding"/>
    <property type="evidence" value="ECO:0007669"/>
    <property type="project" value="UniProtKB-KW"/>
</dbReference>
<feature type="binding site" evidence="8">
    <location>
        <position position="159"/>
    </location>
    <ligand>
        <name>[4Fe-4S] cluster</name>
        <dbReference type="ChEBI" id="CHEBI:49883"/>
        <label>2</label>
        <note>4Fe-4S-S-AdoMet</note>
    </ligand>
</feature>
<keyword evidence="3 8" id="KW-0949">S-adenosyl-L-methionine</keyword>
<keyword evidence="5 8" id="KW-0408">Iron</keyword>
<dbReference type="InterPro" id="IPR006638">
    <property type="entry name" value="Elp3/MiaA/NifB-like_rSAM"/>
</dbReference>
<dbReference type="SUPFAM" id="SSF102114">
    <property type="entry name" value="Radical SAM enzymes"/>
    <property type="match status" value="1"/>
</dbReference>
<dbReference type="CDD" id="cd01335">
    <property type="entry name" value="Radical_SAM"/>
    <property type="match status" value="1"/>
</dbReference>
<reference evidence="11 12" key="1">
    <citation type="journal article" date="2014" name="Int. J. Syst. Evol. Microbiol.">
        <title>Complete genome sequence of Corynebacterium casei LMG S-19264T (=DSM 44701T), isolated from a smear-ripened cheese.</title>
        <authorList>
            <consortium name="US DOE Joint Genome Institute (JGI-PGF)"/>
            <person name="Walter F."/>
            <person name="Albersmeier A."/>
            <person name="Kalinowski J."/>
            <person name="Ruckert C."/>
        </authorList>
    </citation>
    <scope>NUCLEOTIDE SEQUENCE [LARGE SCALE GENOMIC DNA]</scope>
    <source>
        <strain evidence="11 12">NBRC 112289</strain>
    </source>
</reference>
<dbReference type="PANTHER" id="PTHR10949">
    <property type="entry name" value="LIPOYL SYNTHASE"/>
    <property type="match status" value="1"/>
</dbReference>
<comment type="caution">
    <text evidence="11">The sequence shown here is derived from an EMBL/GenBank/DDBJ whole genome shotgun (WGS) entry which is preliminary data.</text>
</comment>
<dbReference type="NCBIfam" id="NF009544">
    <property type="entry name" value="PRK12928.1"/>
    <property type="match status" value="1"/>
</dbReference>
<dbReference type="GO" id="GO:0051539">
    <property type="term" value="F:4 iron, 4 sulfur cluster binding"/>
    <property type="evidence" value="ECO:0007669"/>
    <property type="project" value="UniProtKB-UniRule"/>
</dbReference>
<dbReference type="PANTHER" id="PTHR10949:SF0">
    <property type="entry name" value="LIPOYL SYNTHASE, MITOCHONDRIAL"/>
    <property type="match status" value="1"/>
</dbReference>
<keyword evidence="2 8" id="KW-0808">Transferase</keyword>
<gene>
    <name evidence="8 11" type="primary">lipA</name>
    <name evidence="11" type="ORF">GCM10025874_16360</name>
</gene>
<dbReference type="Proteomes" id="UP001157160">
    <property type="component" value="Unassembled WGS sequence"/>
</dbReference>
<evidence type="ECO:0000256" key="9">
    <source>
        <dbReference type="SAM" id="MobiDB-lite"/>
    </source>
</evidence>
<feature type="domain" description="Radical SAM core" evidence="10">
    <location>
        <begin position="141"/>
        <end position="355"/>
    </location>
</feature>
<dbReference type="GO" id="GO:0005737">
    <property type="term" value="C:cytoplasm"/>
    <property type="evidence" value="ECO:0007669"/>
    <property type="project" value="UniProtKB-SubCell"/>
</dbReference>
<dbReference type="PROSITE" id="PS51918">
    <property type="entry name" value="RADICAL_SAM"/>
    <property type="match status" value="1"/>
</dbReference>
<feature type="binding site" evidence="8">
    <location>
        <position position="366"/>
    </location>
    <ligand>
        <name>[4Fe-4S] cluster</name>
        <dbReference type="ChEBI" id="CHEBI:49883"/>
        <label>1</label>
    </ligand>
</feature>
<proteinExistence type="inferred from homology"/>
<evidence type="ECO:0000256" key="2">
    <source>
        <dbReference type="ARBA" id="ARBA00022679"/>
    </source>
</evidence>
<feature type="binding site" evidence="8">
    <location>
        <position position="129"/>
    </location>
    <ligand>
        <name>[4Fe-4S] cluster</name>
        <dbReference type="ChEBI" id="CHEBI:49883"/>
        <label>1</label>
    </ligand>
</feature>
<evidence type="ECO:0000313" key="12">
    <source>
        <dbReference type="Proteomes" id="UP001157160"/>
    </source>
</evidence>
<dbReference type="EC" id="2.8.1.8" evidence="8"/>
<name>A0AA37UD64_9MICO</name>
<dbReference type="NCBIfam" id="TIGR00510">
    <property type="entry name" value="lipA"/>
    <property type="match status" value="1"/>
</dbReference>
<feature type="region of interest" description="Disordered" evidence="9">
    <location>
        <begin position="1"/>
        <end position="93"/>
    </location>
</feature>
<dbReference type="SMART" id="SM00729">
    <property type="entry name" value="Elp3"/>
    <property type="match status" value="1"/>
</dbReference>
<protein>
    <recommendedName>
        <fullName evidence="8">Lipoyl synthase</fullName>
        <ecNumber evidence="8">2.8.1.8</ecNumber>
    </recommendedName>
    <alternativeName>
        <fullName evidence="8">Lip-syn</fullName>
        <shortName evidence="8">LS</shortName>
    </alternativeName>
    <alternativeName>
        <fullName evidence="8">Lipoate synthase</fullName>
    </alternativeName>
    <alternativeName>
        <fullName evidence="8">Lipoic acid synthase</fullName>
    </alternativeName>
    <alternativeName>
        <fullName evidence="8">Sulfur insertion protein LipA</fullName>
    </alternativeName>
</protein>
<evidence type="ECO:0000313" key="11">
    <source>
        <dbReference type="EMBL" id="GMA28383.1"/>
    </source>
</evidence>
<feature type="binding site" evidence="8">
    <location>
        <position position="162"/>
    </location>
    <ligand>
        <name>[4Fe-4S] cluster</name>
        <dbReference type="ChEBI" id="CHEBI:49883"/>
        <label>2</label>
        <note>4Fe-4S-S-AdoMet</note>
    </ligand>
</feature>
<comment type="similarity">
    <text evidence="8">Belongs to the radical SAM superfamily. Lipoyl synthase family.</text>
</comment>
<dbReference type="SFLD" id="SFLDG01058">
    <property type="entry name" value="lipoyl_synthase_like"/>
    <property type="match status" value="1"/>
</dbReference>
<dbReference type="InterPro" id="IPR003698">
    <property type="entry name" value="Lipoyl_synth"/>
</dbReference>
<dbReference type="InterPro" id="IPR007197">
    <property type="entry name" value="rSAM"/>
</dbReference>